<dbReference type="PANTHER" id="PTHR47196:SF1">
    <property type="entry name" value="KELCH DOMAIN-CONTAINING PROTEIN 9"/>
    <property type="match status" value="1"/>
</dbReference>
<name>A0AAV2ZPZ4_PYXAD</name>
<evidence type="ECO:0008006" key="3">
    <source>
        <dbReference type="Google" id="ProtNLM"/>
    </source>
</evidence>
<dbReference type="Gene3D" id="2.120.10.80">
    <property type="entry name" value="Kelch-type beta propeller"/>
    <property type="match status" value="2"/>
</dbReference>
<sequence length="345" mass="38155">MTAPHWTWTPIAQDAQFARAFHTCTPIRGKLYLYGGVRSGDPKEPPLGDVVIFDPEQKSICGNVPEVGARRSHHEAVPLEERWLCMVGGWDGSRRLSSILGYDTETTEWAMWNSEGPNDPPVGLSSHSCTKISDKELCVVGREGGLRTQRRYASVYTLRVNPGPKTYSYKEEEWHTASRSGHSAVLVRDGAKRTKKVGYSLYVFGGRESATVEVVGHWGQDKVQENTEPCAQLTEQLTRLVSTKGAKRAEPKNLRHHSCSVIGPFVVVFGGETLSRGRDAVCNDLYIGDTRTSPPSWFQFPGSNPQHKRVGHRTCLVNHCLYVVGGFGADGKTPCPEICMLDISL</sequence>
<protein>
    <recommendedName>
        <fullName evidence="3">Kelch domain-containing protein 9</fullName>
    </recommendedName>
</protein>
<keyword evidence="2" id="KW-1185">Reference proteome</keyword>
<dbReference type="PANTHER" id="PTHR47196">
    <property type="entry name" value="KELCH DOMAIN-CONTAINING PROTEIN 9"/>
    <property type="match status" value="1"/>
</dbReference>
<evidence type="ECO:0000313" key="2">
    <source>
        <dbReference type="Proteomes" id="UP001181693"/>
    </source>
</evidence>
<organism evidence="1 2">
    <name type="scientific">Pyxicephalus adspersus</name>
    <name type="common">African bullfrog</name>
    <dbReference type="NCBI Taxonomy" id="30357"/>
    <lineage>
        <taxon>Eukaryota</taxon>
        <taxon>Metazoa</taxon>
        <taxon>Chordata</taxon>
        <taxon>Craniata</taxon>
        <taxon>Vertebrata</taxon>
        <taxon>Euteleostomi</taxon>
        <taxon>Amphibia</taxon>
        <taxon>Batrachia</taxon>
        <taxon>Anura</taxon>
        <taxon>Neobatrachia</taxon>
        <taxon>Ranoidea</taxon>
        <taxon>Pyxicephalidae</taxon>
        <taxon>Pyxicephalinae</taxon>
        <taxon>Pyxicephalus</taxon>
    </lineage>
</organism>
<dbReference type="SUPFAM" id="SSF117281">
    <property type="entry name" value="Kelch motif"/>
    <property type="match status" value="2"/>
</dbReference>
<dbReference type="Pfam" id="PF24681">
    <property type="entry name" value="Kelch_KLHDC2_KLHL20_DRC7"/>
    <property type="match status" value="2"/>
</dbReference>
<dbReference type="InterPro" id="IPR015915">
    <property type="entry name" value="Kelch-typ_b-propeller"/>
</dbReference>
<gene>
    <name evidence="1" type="ORF">GDO54_004916</name>
</gene>
<reference evidence="1" key="1">
    <citation type="thesis" date="2020" institute="ProQuest LLC" country="789 East Eisenhower Parkway, Ann Arbor, MI, USA">
        <title>Comparative Genomics and Chromosome Evolution.</title>
        <authorList>
            <person name="Mudd A.B."/>
        </authorList>
    </citation>
    <scope>NUCLEOTIDE SEQUENCE</scope>
    <source>
        <strain evidence="1">1538</strain>
        <tissue evidence="1">Blood</tissue>
    </source>
</reference>
<proteinExistence type="predicted"/>
<comment type="caution">
    <text evidence="1">The sequence shown here is derived from an EMBL/GenBank/DDBJ whole genome shotgun (WGS) entry which is preliminary data.</text>
</comment>
<evidence type="ECO:0000313" key="1">
    <source>
        <dbReference type="EMBL" id="DBA13890.1"/>
    </source>
</evidence>
<dbReference type="AlphaFoldDB" id="A0AAV2ZPZ4"/>
<dbReference type="EMBL" id="DYDO01000013">
    <property type="protein sequence ID" value="DBA13890.1"/>
    <property type="molecule type" value="Genomic_DNA"/>
</dbReference>
<dbReference type="GO" id="GO:0030332">
    <property type="term" value="F:cyclin binding"/>
    <property type="evidence" value="ECO:0007669"/>
    <property type="project" value="TreeGrafter"/>
</dbReference>
<dbReference type="Proteomes" id="UP001181693">
    <property type="component" value="Unassembled WGS sequence"/>
</dbReference>
<dbReference type="InterPro" id="IPR042941">
    <property type="entry name" value="KLDC9"/>
</dbReference>
<accession>A0AAV2ZPZ4</accession>